<dbReference type="EMBL" id="JANAVB010011395">
    <property type="protein sequence ID" value="KAJ6837521.1"/>
    <property type="molecule type" value="Genomic_DNA"/>
</dbReference>
<name>A0AAX6HAD4_IRIPA</name>
<sequence>MVVVRAVAEMGEGSWRPSAKLLVAGVGDVKLCIARCVGHKTTVVGF</sequence>
<proteinExistence type="predicted"/>
<gene>
    <name evidence="1" type="ORF">M6B38_120215</name>
</gene>
<evidence type="ECO:0000313" key="1">
    <source>
        <dbReference type="EMBL" id="KAJ6837521.1"/>
    </source>
</evidence>
<reference evidence="1" key="1">
    <citation type="journal article" date="2023" name="GigaByte">
        <title>Genome assembly of the bearded iris, Iris pallida Lam.</title>
        <authorList>
            <person name="Bruccoleri R.E."/>
            <person name="Oakeley E.J."/>
            <person name="Faust A.M.E."/>
            <person name="Altorfer M."/>
            <person name="Dessus-Babus S."/>
            <person name="Burckhardt D."/>
            <person name="Oertli M."/>
            <person name="Naumann U."/>
            <person name="Petersen F."/>
            <person name="Wong J."/>
        </authorList>
    </citation>
    <scope>NUCLEOTIDE SEQUENCE</scope>
    <source>
        <strain evidence="1">GSM-AAB239-AS_SAM_17_03QT</strain>
    </source>
</reference>
<evidence type="ECO:0000313" key="2">
    <source>
        <dbReference type="Proteomes" id="UP001140949"/>
    </source>
</evidence>
<comment type="caution">
    <text evidence="1">The sequence shown here is derived from an EMBL/GenBank/DDBJ whole genome shotgun (WGS) entry which is preliminary data.</text>
</comment>
<reference evidence="1" key="2">
    <citation type="submission" date="2023-04" db="EMBL/GenBank/DDBJ databases">
        <authorList>
            <person name="Bruccoleri R.E."/>
            <person name="Oakeley E.J."/>
            <person name="Faust A.-M."/>
            <person name="Dessus-Babus S."/>
            <person name="Altorfer M."/>
            <person name="Burckhardt D."/>
            <person name="Oertli M."/>
            <person name="Naumann U."/>
            <person name="Petersen F."/>
            <person name="Wong J."/>
        </authorList>
    </citation>
    <scope>NUCLEOTIDE SEQUENCE</scope>
    <source>
        <strain evidence="1">GSM-AAB239-AS_SAM_17_03QT</strain>
        <tissue evidence="1">Leaf</tissue>
    </source>
</reference>
<protein>
    <submittedName>
        <fullName evidence="1">Uncharacterized protein</fullName>
    </submittedName>
</protein>
<dbReference type="Proteomes" id="UP001140949">
    <property type="component" value="Unassembled WGS sequence"/>
</dbReference>
<accession>A0AAX6HAD4</accession>
<keyword evidence="2" id="KW-1185">Reference proteome</keyword>
<organism evidence="1 2">
    <name type="scientific">Iris pallida</name>
    <name type="common">Sweet iris</name>
    <dbReference type="NCBI Taxonomy" id="29817"/>
    <lineage>
        <taxon>Eukaryota</taxon>
        <taxon>Viridiplantae</taxon>
        <taxon>Streptophyta</taxon>
        <taxon>Embryophyta</taxon>
        <taxon>Tracheophyta</taxon>
        <taxon>Spermatophyta</taxon>
        <taxon>Magnoliopsida</taxon>
        <taxon>Liliopsida</taxon>
        <taxon>Asparagales</taxon>
        <taxon>Iridaceae</taxon>
        <taxon>Iridoideae</taxon>
        <taxon>Irideae</taxon>
        <taxon>Iris</taxon>
    </lineage>
</organism>
<dbReference type="AlphaFoldDB" id="A0AAX6HAD4"/>